<accession>A0ABS5QZG8</accession>
<feature type="region of interest" description="Disordered" evidence="1">
    <location>
        <begin position="456"/>
        <end position="476"/>
    </location>
</feature>
<dbReference type="RefSeq" id="WP_213808781.1">
    <property type="nucleotide sequence ID" value="NZ_JAAMFK010000002.1"/>
</dbReference>
<evidence type="ECO:0000313" key="3">
    <source>
        <dbReference type="Proteomes" id="UP001519504"/>
    </source>
</evidence>
<organism evidence="2 3">
    <name type="scientific">Fructobacillus broussonetiae</name>
    <dbReference type="NCBI Taxonomy" id="2713173"/>
    <lineage>
        <taxon>Bacteria</taxon>
        <taxon>Bacillati</taxon>
        <taxon>Bacillota</taxon>
        <taxon>Bacilli</taxon>
        <taxon>Lactobacillales</taxon>
        <taxon>Lactobacillaceae</taxon>
        <taxon>Fructobacillus</taxon>
    </lineage>
</organism>
<dbReference type="EMBL" id="JAAMFK010000002">
    <property type="protein sequence ID" value="MBS9338501.1"/>
    <property type="molecule type" value="Genomic_DNA"/>
</dbReference>
<gene>
    <name evidence="2" type="ORF">G6R29_02470</name>
</gene>
<sequence>MTRLKKKDNFKMNKGSKKWLLASISSFAFVTMTSAVSDIEVSGGLHFGGYSHVHAVDKKDGEKVDDGVKNDYAMTTENSPKVAFTLNGQRTDVNSSDAYFTFNSIEDARVGAFFEELPTRRAIDSDGWTLDVTPKNVYVRVDNSGAMQVNFLGNGQGSSLTFVVKKDGEINKDINVAMLWDNPGKKTIGSYEKEVNAHMYAVNKRVWPFQYSYPEDSKFYLALTRDKNEGTKKSETFQSFLKARDNNALNDNSTFAYMPDFTFTESNKAQMVAEGMKDITFKGSDGLSSQKQKDVLIPRVKQALAQSIAAIKTDSSLSDSDKDAMVQQLDADANQTIEDIKFKMFRATDIESKFNGWFTLLRTNLEAKGLHVDFKFNDGGKSEVLPDSSNSGNQTDGKDAERSDQNNSSTTDSNKTENADVINEEKATLPISRVEAATLPISRVEENAAYEAASSAQASASADAQLPTTAHRSTKSVRKLTKSQLKSIAMSKSALERLDKPKNKPVWDGLGLVGMSSIGVLGFNFFRRLK</sequence>
<evidence type="ECO:0000256" key="1">
    <source>
        <dbReference type="SAM" id="MobiDB-lite"/>
    </source>
</evidence>
<dbReference type="Proteomes" id="UP001519504">
    <property type="component" value="Unassembled WGS sequence"/>
</dbReference>
<feature type="compositionally biased region" description="Basic and acidic residues" evidence="1">
    <location>
        <begin position="414"/>
        <end position="426"/>
    </location>
</feature>
<protein>
    <recommendedName>
        <fullName evidence="4">Cell surface protein</fullName>
    </recommendedName>
</protein>
<name>A0ABS5QZG8_9LACO</name>
<comment type="caution">
    <text evidence="2">The sequence shown here is derived from an EMBL/GenBank/DDBJ whole genome shotgun (WGS) entry which is preliminary data.</text>
</comment>
<keyword evidence="3" id="KW-1185">Reference proteome</keyword>
<evidence type="ECO:0000313" key="2">
    <source>
        <dbReference type="EMBL" id="MBS9338501.1"/>
    </source>
</evidence>
<reference evidence="2 3" key="1">
    <citation type="submission" date="2020-02" db="EMBL/GenBank/DDBJ databases">
        <title>Fructobacillus sp. isolated from paper mulberry of Taiwan.</title>
        <authorList>
            <person name="Lin S.-T."/>
        </authorList>
    </citation>
    <scope>NUCLEOTIDE SEQUENCE [LARGE SCALE GENOMIC DNA]</scope>
    <source>
        <strain evidence="2 3">M2-14</strain>
    </source>
</reference>
<evidence type="ECO:0008006" key="4">
    <source>
        <dbReference type="Google" id="ProtNLM"/>
    </source>
</evidence>
<feature type="region of interest" description="Disordered" evidence="1">
    <location>
        <begin position="380"/>
        <end position="426"/>
    </location>
</feature>
<proteinExistence type="predicted"/>